<dbReference type="SUPFAM" id="SSF51126">
    <property type="entry name" value="Pectin lyase-like"/>
    <property type="match status" value="1"/>
</dbReference>
<dbReference type="KEGG" id="cate:C2869_05000"/>
<evidence type="ECO:0000256" key="1">
    <source>
        <dbReference type="SAM" id="SignalP"/>
    </source>
</evidence>
<dbReference type="RefSeq" id="WP_108601911.1">
    <property type="nucleotide sequence ID" value="NZ_CP026604.1"/>
</dbReference>
<dbReference type="AlphaFoldDB" id="A0A2S0VNN8"/>
<keyword evidence="3" id="KW-1185">Reference proteome</keyword>
<keyword evidence="1" id="KW-0732">Signal</keyword>
<dbReference type="Gene3D" id="2.160.20.10">
    <property type="entry name" value="Single-stranded right-handed beta-helix, Pectin lyase-like"/>
    <property type="match status" value="1"/>
</dbReference>
<gene>
    <name evidence="2" type="ORF">C2869_05000</name>
</gene>
<dbReference type="InterPro" id="IPR011050">
    <property type="entry name" value="Pectin_lyase_fold/virulence"/>
</dbReference>
<name>A0A2S0VNN8_9ALTE</name>
<accession>A0A2S0VNN8</accession>
<feature type="signal peptide" evidence="1">
    <location>
        <begin position="1"/>
        <end position="33"/>
    </location>
</feature>
<evidence type="ECO:0000313" key="3">
    <source>
        <dbReference type="Proteomes" id="UP000244441"/>
    </source>
</evidence>
<dbReference type="EMBL" id="CP026604">
    <property type="protein sequence ID" value="AWB65837.1"/>
    <property type="molecule type" value="Genomic_DNA"/>
</dbReference>
<dbReference type="OrthoDB" id="6377885at2"/>
<dbReference type="InterPro" id="IPR012334">
    <property type="entry name" value="Pectin_lyas_fold"/>
</dbReference>
<proteinExistence type="predicted"/>
<dbReference type="PROSITE" id="PS51257">
    <property type="entry name" value="PROKAR_LIPOPROTEIN"/>
    <property type="match status" value="1"/>
</dbReference>
<dbReference type="Proteomes" id="UP000244441">
    <property type="component" value="Chromosome"/>
</dbReference>
<evidence type="ECO:0000313" key="2">
    <source>
        <dbReference type="EMBL" id="AWB65837.1"/>
    </source>
</evidence>
<feature type="chain" id="PRO_5015571218" description="Pectate lyase superfamily protein domain-containing protein" evidence="1">
    <location>
        <begin position="34"/>
        <end position="439"/>
    </location>
</feature>
<organism evidence="2 3">
    <name type="scientific">Saccharobesus litoralis</name>
    <dbReference type="NCBI Taxonomy" id="2172099"/>
    <lineage>
        <taxon>Bacteria</taxon>
        <taxon>Pseudomonadati</taxon>
        <taxon>Pseudomonadota</taxon>
        <taxon>Gammaproteobacteria</taxon>
        <taxon>Alteromonadales</taxon>
        <taxon>Alteromonadaceae</taxon>
        <taxon>Saccharobesus</taxon>
    </lineage>
</organism>
<protein>
    <recommendedName>
        <fullName evidence="4">Pectate lyase superfamily protein domain-containing protein</fullName>
    </recommendedName>
</protein>
<sequence length="439" mass="48630">MFKTHQQVIKSIFSTKKFLALFVIMFTSACSNATPDEGNSYNISSNAAPNEGDFYKNYSKNGVYRQFQGNGQDTNNDTPALQSLINDLTQLPNGGSIFIPAGTWYIGELRLKSNTHLIFDKNATVRPFINPTGNPAIFNLGENGSAVENVSIRGSGGRFKVDLNNQVNKNIIPFKLLNVKNFMLSDIHVKDDFTVHSAANFNFSWYQSKIYGPENGLVKNFSNENGHGGYGLIQVRIGKNIFFKNLDSYSGGATLRIETDPHAVHHVHNQASPKLGAFDIVARDITCKNGNSAVMLQPWDIDNGILDIANVSANSCKFAVRVDRAYVDPTNDNIDPNQRIGSFDPRTTISNITATYGLNSQIKNGSFPFVPQILEDEISTTPFAFNPNWFKGPSLAPVLYAAKGSSNDPRFYEVNIENITAHGFLYVPNIVTWDDRFNL</sequence>
<evidence type="ECO:0008006" key="4">
    <source>
        <dbReference type="Google" id="ProtNLM"/>
    </source>
</evidence>
<reference evidence="2 3" key="1">
    <citation type="submission" date="2018-01" db="EMBL/GenBank/DDBJ databases">
        <title>Genome sequence of a Cantenovulum-like bacteria.</title>
        <authorList>
            <person name="Tan W.R."/>
            <person name="Lau N.-S."/>
            <person name="Go F."/>
            <person name="Amirul A.-A.A."/>
        </authorList>
    </citation>
    <scope>NUCLEOTIDE SEQUENCE [LARGE SCALE GENOMIC DNA]</scope>
    <source>
        <strain evidence="2 3">CCB-QB4</strain>
    </source>
</reference>